<reference evidence="1 2" key="1">
    <citation type="submission" date="2024-11" db="EMBL/GenBank/DDBJ databases">
        <title>Adaptive evolution of stress response genes in parasites aligns with host niche diversity.</title>
        <authorList>
            <person name="Hahn C."/>
            <person name="Resl P."/>
        </authorList>
    </citation>
    <scope>NUCLEOTIDE SEQUENCE [LARGE SCALE GENOMIC DNA]</scope>
    <source>
        <strain evidence="1">EGGRZ-B1_66</strain>
        <tissue evidence="1">Body</tissue>
    </source>
</reference>
<accession>A0ABD2QLE2</accession>
<organism evidence="1 2">
    <name type="scientific">Cichlidogyrus casuarinus</name>
    <dbReference type="NCBI Taxonomy" id="1844966"/>
    <lineage>
        <taxon>Eukaryota</taxon>
        <taxon>Metazoa</taxon>
        <taxon>Spiralia</taxon>
        <taxon>Lophotrochozoa</taxon>
        <taxon>Platyhelminthes</taxon>
        <taxon>Monogenea</taxon>
        <taxon>Monopisthocotylea</taxon>
        <taxon>Dactylogyridea</taxon>
        <taxon>Ancyrocephalidae</taxon>
        <taxon>Cichlidogyrus</taxon>
    </lineage>
</organism>
<keyword evidence="2" id="KW-1185">Reference proteome</keyword>
<name>A0ABD2QLE2_9PLAT</name>
<comment type="caution">
    <text evidence="1">The sequence shown here is derived from an EMBL/GenBank/DDBJ whole genome shotgun (WGS) entry which is preliminary data.</text>
</comment>
<evidence type="ECO:0000313" key="2">
    <source>
        <dbReference type="Proteomes" id="UP001626550"/>
    </source>
</evidence>
<evidence type="ECO:0000313" key="1">
    <source>
        <dbReference type="EMBL" id="KAL3320255.1"/>
    </source>
</evidence>
<dbReference type="Proteomes" id="UP001626550">
    <property type="component" value="Unassembled WGS sequence"/>
</dbReference>
<dbReference type="AlphaFoldDB" id="A0ABD2QLE2"/>
<proteinExistence type="predicted"/>
<protein>
    <submittedName>
        <fullName evidence="1">Uncharacterized protein</fullName>
    </submittedName>
</protein>
<gene>
    <name evidence="1" type="ORF">Ciccas_001062</name>
</gene>
<dbReference type="EMBL" id="JBJKFK010000065">
    <property type="protein sequence ID" value="KAL3320255.1"/>
    <property type="molecule type" value="Genomic_DNA"/>
</dbReference>
<sequence length="494" mass="55645">MTKTIKYKAENCKCVGDVSISVRKCCCDKDVDLGRECENGSWILKKLIKTLKDGRCEAETNLLTIPVTCQSDRQKRIGECNRSTCERTIDTLFYANENCRCVKKISRRKEFCCCDHMDNEVSKTCLPDGRVKKVITKFKLALSEGKCVPEKIEEILSAPVCKEQGLLRILGPCDHMTGYQPVELASWRIKNCKCVLVGKMVTNKKCGCRRPKVLVGHCNPYTCKKETKVFNYELSGHGEKQSCVITNPKILVSSCCCTEEEKEFRLVSPAKCIGQAGIVLRMSKSKQFNQETKQCEIRKNLEKRRIQCFDKCRQIPGACDYGTGWAIDKVICEKVDPGTCTCRETISTIQRPCACARNSLEVKPEQVCDQETGELTTIRKLPRFSNGKCSVIEHKSSRATICPTKPVVTSQCNAKSCRGVREIIEFKRVGCNCLKQHRKEEYACCCPPPKVFAKCDRERGIETINQVKYVQDPNHQTGCKSLVKSQSKPVGELG</sequence>